<keyword evidence="2" id="KW-1185">Reference proteome</keyword>
<gene>
    <name evidence="1" type="ORF">E2C01_091248</name>
</gene>
<dbReference type="Proteomes" id="UP000324222">
    <property type="component" value="Unassembled WGS sequence"/>
</dbReference>
<sequence>MTHARPHVMKLANTVQISWVLRVADADMGNRYTV</sequence>
<evidence type="ECO:0000313" key="1">
    <source>
        <dbReference type="EMBL" id="MPC96014.1"/>
    </source>
</evidence>
<dbReference type="AlphaFoldDB" id="A0A5B7JUI5"/>
<name>A0A5B7JUI5_PORTR</name>
<reference evidence="1 2" key="1">
    <citation type="submission" date="2019-05" db="EMBL/GenBank/DDBJ databases">
        <title>Another draft genome of Portunus trituberculatus and its Hox gene families provides insights of decapod evolution.</title>
        <authorList>
            <person name="Jeong J.-H."/>
            <person name="Song I."/>
            <person name="Kim S."/>
            <person name="Choi T."/>
            <person name="Kim D."/>
            <person name="Ryu S."/>
            <person name="Kim W."/>
        </authorList>
    </citation>
    <scope>NUCLEOTIDE SEQUENCE [LARGE SCALE GENOMIC DNA]</scope>
    <source>
        <tissue evidence="1">Muscle</tissue>
    </source>
</reference>
<proteinExistence type="predicted"/>
<protein>
    <submittedName>
        <fullName evidence="1">Uncharacterized protein</fullName>
    </submittedName>
</protein>
<dbReference type="EMBL" id="VSRR010104304">
    <property type="protein sequence ID" value="MPC96014.1"/>
    <property type="molecule type" value="Genomic_DNA"/>
</dbReference>
<accession>A0A5B7JUI5</accession>
<organism evidence="1 2">
    <name type="scientific">Portunus trituberculatus</name>
    <name type="common">Swimming crab</name>
    <name type="synonym">Neptunus trituberculatus</name>
    <dbReference type="NCBI Taxonomy" id="210409"/>
    <lineage>
        <taxon>Eukaryota</taxon>
        <taxon>Metazoa</taxon>
        <taxon>Ecdysozoa</taxon>
        <taxon>Arthropoda</taxon>
        <taxon>Crustacea</taxon>
        <taxon>Multicrustacea</taxon>
        <taxon>Malacostraca</taxon>
        <taxon>Eumalacostraca</taxon>
        <taxon>Eucarida</taxon>
        <taxon>Decapoda</taxon>
        <taxon>Pleocyemata</taxon>
        <taxon>Brachyura</taxon>
        <taxon>Eubrachyura</taxon>
        <taxon>Portunoidea</taxon>
        <taxon>Portunidae</taxon>
        <taxon>Portuninae</taxon>
        <taxon>Portunus</taxon>
    </lineage>
</organism>
<evidence type="ECO:0000313" key="2">
    <source>
        <dbReference type="Proteomes" id="UP000324222"/>
    </source>
</evidence>
<comment type="caution">
    <text evidence="1">The sequence shown here is derived from an EMBL/GenBank/DDBJ whole genome shotgun (WGS) entry which is preliminary data.</text>
</comment>